<dbReference type="GO" id="GO:0003677">
    <property type="term" value="F:DNA binding"/>
    <property type="evidence" value="ECO:0007669"/>
    <property type="project" value="InterPro"/>
</dbReference>
<accession>A0AAE8Y5C8</accession>
<evidence type="ECO:0000259" key="1">
    <source>
        <dbReference type="PROSITE" id="PS50943"/>
    </source>
</evidence>
<dbReference type="GeneID" id="77925138"/>
<gene>
    <name evidence="2" type="primary">30</name>
    <name evidence="2" type="ORF">SEA_SARGE_30</name>
</gene>
<feature type="domain" description="HTH cro/C1-type" evidence="1">
    <location>
        <begin position="23"/>
        <end position="77"/>
    </location>
</feature>
<dbReference type="Gene3D" id="1.10.260.40">
    <property type="entry name" value="lambda repressor-like DNA-binding domains"/>
    <property type="match status" value="1"/>
</dbReference>
<dbReference type="PROSITE" id="PS50943">
    <property type="entry name" value="HTH_CROC1"/>
    <property type="match status" value="1"/>
</dbReference>
<name>A0AAE8Y5C8_9CAUD</name>
<dbReference type="InterPro" id="IPR001387">
    <property type="entry name" value="Cro/C1-type_HTH"/>
</dbReference>
<protein>
    <submittedName>
        <fullName evidence="2">Helix-turn-helix DNA binding domain protein</fullName>
    </submittedName>
</protein>
<evidence type="ECO:0000313" key="3">
    <source>
        <dbReference type="Proteomes" id="UP000827738"/>
    </source>
</evidence>
<dbReference type="CDD" id="cd00093">
    <property type="entry name" value="HTH_XRE"/>
    <property type="match status" value="1"/>
</dbReference>
<evidence type="ECO:0000313" key="2">
    <source>
        <dbReference type="EMBL" id="UDL14877.1"/>
    </source>
</evidence>
<keyword evidence="3" id="KW-1185">Reference proteome</keyword>
<dbReference type="SUPFAM" id="SSF47413">
    <property type="entry name" value="lambda repressor-like DNA-binding domains"/>
    <property type="match status" value="1"/>
</dbReference>
<dbReference type="RefSeq" id="YP_010649584.1">
    <property type="nucleotide sequence ID" value="NC_070770.1"/>
</dbReference>
<sequence length="93" mass="10230">MDHVPITKMQESRELARAVADEVRATLARQNMLIRDLAKKSGISPGYLGKRLRNEAPLNLNDLQAICEVFDKDVQAFLAAAVEAARPDTSTGH</sequence>
<organism evidence="2 3">
    <name type="scientific">Arthrobacter phage Sarge</name>
    <dbReference type="NCBI Taxonomy" id="2885974"/>
    <lineage>
        <taxon>Viruses</taxon>
        <taxon>Duplodnaviria</taxon>
        <taxon>Heunggongvirae</taxon>
        <taxon>Uroviricota</taxon>
        <taxon>Caudoviricetes</taxon>
        <taxon>Sargevirus</taxon>
        <taxon>Sargevirus sarge</taxon>
    </lineage>
</organism>
<dbReference type="Proteomes" id="UP000827738">
    <property type="component" value="Segment"/>
</dbReference>
<dbReference type="Pfam" id="PF01381">
    <property type="entry name" value="HTH_3"/>
    <property type="match status" value="1"/>
</dbReference>
<dbReference type="SMART" id="SM00530">
    <property type="entry name" value="HTH_XRE"/>
    <property type="match status" value="1"/>
</dbReference>
<dbReference type="InterPro" id="IPR010982">
    <property type="entry name" value="Lambda_DNA-bd_dom_sf"/>
</dbReference>
<dbReference type="KEGG" id="vg:77925138"/>
<proteinExistence type="predicted"/>
<dbReference type="EMBL" id="OK040780">
    <property type="protein sequence ID" value="UDL14877.1"/>
    <property type="molecule type" value="Genomic_DNA"/>
</dbReference>
<reference evidence="2" key="1">
    <citation type="submission" date="2021-09" db="EMBL/GenBank/DDBJ databases">
        <authorList>
            <person name="Prude D.S."/>
            <person name="Stokes N.T."/>
            <person name="Pimienta A.M."/>
            <person name="Mendez E."/>
            <person name="Powell L.D."/>
            <person name="Woodhouse A.S."/>
            <person name="Cunningham F.J."/>
            <person name="Greenfield T.L."/>
            <person name="Smith J.A."/>
            <person name="Hatke H.L."/>
            <person name="Salama S."/>
            <person name="Beyer A.R."/>
            <person name="Klyczek K."/>
            <person name="Garlena R.A."/>
            <person name="Russell D.A."/>
            <person name="Pope W.H."/>
            <person name="Jacobs-Sera D."/>
            <person name="Hatfull G.F."/>
        </authorList>
    </citation>
    <scope>NUCLEOTIDE SEQUENCE</scope>
</reference>